<dbReference type="HOGENOM" id="CLU_052992_0_0_1"/>
<accession>A0A0C9UQF8</accession>
<organism evidence="2 3">
    <name type="scientific">Sphaerobolus stellatus (strain SS14)</name>
    <dbReference type="NCBI Taxonomy" id="990650"/>
    <lineage>
        <taxon>Eukaryota</taxon>
        <taxon>Fungi</taxon>
        <taxon>Dikarya</taxon>
        <taxon>Basidiomycota</taxon>
        <taxon>Agaricomycotina</taxon>
        <taxon>Agaricomycetes</taxon>
        <taxon>Phallomycetidae</taxon>
        <taxon>Geastrales</taxon>
        <taxon>Sphaerobolaceae</taxon>
        <taxon>Sphaerobolus</taxon>
    </lineage>
</organism>
<evidence type="ECO:0000313" key="2">
    <source>
        <dbReference type="EMBL" id="KIJ27646.1"/>
    </source>
</evidence>
<dbReference type="AlphaFoldDB" id="A0A0C9UQF8"/>
<evidence type="ECO:0000256" key="1">
    <source>
        <dbReference type="SAM" id="MobiDB-lite"/>
    </source>
</evidence>
<protein>
    <recommendedName>
        <fullName evidence="4">HNH nuclease domain-containing protein</fullName>
    </recommendedName>
</protein>
<gene>
    <name evidence="2" type="ORF">M422DRAFT_271129</name>
</gene>
<reference evidence="2 3" key="1">
    <citation type="submission" date="2014-06" db="EMBL/GenBank/DDBJ databases">
        <title>Evolutionary Origins and Diversification of the Mycorrhizal Mutualists.</title>
        <authorList>
            <consortium name="DOE Joint Genome Institute"/>
            <consortium name="Mycorrhizal Genomics Consortium"/>
            <person name="Kohler A."/>
            <person name="Kuo A."/>
            <person name="Nagy L.G."/>
            <person name="Floudas D."/>
            <person name="Copeland A."/>
            <person name="Barry K.W."/>
            <person name="Cichocki N."/>
            <person name="Veneault-Fourrey C."/>
            <person name="LaButti K."/>
            <person name="Lindquist E.A."/>
            <person name="Lipzen A."/>
            <person name="Lundell T."/>
            <person name="Morin E."/>
            <person name="Murat C."/>
            <person name="Riley R."/>
            <person name="Ohm R."/>
            <person name="Sun H."/>
            <person name="Tunlid A."/>
            <person name="Henrissat B."/>
            <person name="Grigoriev I.V."/>
            <person name="Hibbett D.S."/>
            <person name="Martin F."/>
        </authorList>
    </citation>
    <scope>NUCLEOTIDE SEQUENCE [LARGE SCALE GENOMIC DNA]</scope>
    <source>
        <strain evidence="2 3">SS14</strain>
    </source>
</reference>
<feature type="region of interest" description="Disordered" evidence="1">
    <location>
        <begin position="335"/>
        <end position="385"/>
    </location>
</feature>
<dbReference type="OrthoDB" id="3267100at2759"/>
<dbReference type="Proteomes" id="UP000054279">
    <property type="component" value="Unassembled WGS sequence"/>
</dbReference>
<name>A0A0C9UQF8_SPHS4</name>
<keyword evidence="3" id="KW-1185">Reference proteome</keyword>
<proteinExistence type="predicted"/>
<dbReference type="EMBL" id="KN837328">
    <property type="protein sequence ID" value="KIJ27646.1"/>
    <property type="molecule type" value="Genomic_DNA"/>
</dbReference>
<feature type="compositionally biased region" description="Basic and acidic residues" evidence="1">
    <location>
        <begin position="351"/>
        <end position="371"/>
    </location>
</feature>
<evidence type="ECO:0008006" key="4">
    <source>
        <dbReference type="Google" id="ProtNLM"/>
    </source>
</evidence>
<evidence type="ECO:0000313" key="3">
    <source>
        <dbReference type="Proteomes" id="UP000054279"/>
    </source>
</evidence>
<sequence>MSQATLIPRKAKSTDQLDLQANSNEDTHMLSPLEVATPRPPPPAEHVHLVLHTKVDGTQFYLEIPVSLITANCLKPLKYLKYLGWCILAIEGVLRLERNNHAAEEVQDLNGQLLETTYFYSLPNNVTVDLNVIKGRTGSTSSESSESRTQFRKDLLARDGRCIFTQFPGGDAVHIIPYARGDQWLQLLINNRPHEDEDDMDDLKSICDIRNGFILTGSVHKSGFDPRLAAILKTPNRILQMADIPPRHHRRHVLAPNTCYPSDARFTYQWLDYGMMTDPAVAHFTPNNNDATFLIETEPAGLPKPSDLLLHYNYGAAAVKRWGRNTIILQETARARRPPQPMPASIHPGYKKSDRTVAIEKRVRARGERPNEGAGPSGAQGGGNR</sequence>
<feature type="compositionally biased region" description="Gly residues" evidence="1">
    <location>
        <begin position="375"/>
        <end position="385"/>
    </location>
</feature>